<evidence type="ECO:0000313" key="3">
    <source>
        <dbReference type="Proteomes" id="UP000475862"/>
    </source>
</evidence>
<sequence length="177" mass="20671">MSTVEDFQMFVICIRAILSIFMLITILYVWPSIMKYNFISFILTINGHDVCVTEILKSQLVTHLGTISLKKLLIDASPYVTYLRKCSCTEHQYSTHSSLNNLYYTYYSNYSFILFLFYEFVLFIVLTWITFKTLKLIHLSGCVMFSSQFTHINVTRPMLLIIAYTKLLRNDHAAVPL</sequence>
<evidence type="ECO:0000313" key="2">
    <source>
        <dbReference type="EMBL" id="KAE9544232.1"/>
    </source>
</evidence>
<accession>A0A6G0U7H4</accession>
<comment type="caution">
    <text evidence="2">The sequence shown here is derived from an EMBL/GenBank/DDBJ whole genome shotgun (WGS) entry which is preliminary data.</text>
</comment>
<dbReference type="EMBL" id="VYZN01000002">
    <property type="protein sequence ID" value="KAE9544232.1"/>
    <property type="molecule type" value="Genomic_DNA"/>
</dbReference>
<dbReference type="AlphaFoldDB" id="A0A6G0U7H4"/>
<feature type="transmembrane region" description="Helical" evidence="1">
    <location>
        <begin position="110"/>
        <end position="131"/>
    </location>
</feature>
<gene>
    <name evidence="2" type="ORF">AGLY_001411</name>
</gene>
<keyword evidence="1" id="KW-0472">Membrane</keyword>
<proteinExistence type="predicted"/>
<keyword evidence="1" id="KW-0812">Transmembrane</keyword>
<organism evidence="2 3">
    <name type="scientific">Aphis glycines</name>
    <name type="common">Soybean aphid</name>
    <dbReference type="NCBI Taxonomy" id="307491"/>
    <lineage>
        <taxon>Eukaryota</taxon>
        <taxon>Metazoa</taxon>
        <taxon>Ecdysozoa</taxon>
        <taxon>Arthropoda</taxon>
        <taxon>Hexapoda</taxon>
        <taxon>Insecta</taxon>
        <taxon>Pterygota</taxon>
        <taxon>Neoptera</taxon>
        <taxon>Paraneoptera</taxon>
        <taxon>Hemiptera</taxon>
        <taxon>Sternorrhyncha</taxon>
        <taxon>Aphidomorpha</taxon>
        <taxon>Aphidoidea</taxon>
        <taxon>Aphididae</taxon>
        <taxon>Aphidini</taxon>
        <taxon>Aphis</taxon>
        <taxon>Aphis</taxon>
    </lineage>
</organism>
<feature type="transmembrane region" description="Helical" evidence="1">
    <location>
        <begin position="7"/>
        <end position="30"/>
    </location>
</feature>
<evidence type="ECO:0000256" key="1">
    <source>
        <dbReference type="SAM" id="Phobius"/>
    </source>
</evidence>
<reference evidence="2 3" key="1">
    <citation type="submission" date="2019-08" db="EMBL/GenBank/DDBJ databases">
        <title>The genome of the soybean aphid Biotype 1, its phylome, world population structure and adaptation to the North American continent.</title>
        <authorList>
            <person name="Giordano R."/>
            <person name="Donthu R.K."/>
            <person name="Hernandez A.G."/>
            <person name="Wright C.L."/>
            <person name="Zimin A.V."/>
        </authorList>
    </citation>
    <scope>NUCLEOTIDE SEQUENCE [LARGE SCALE GENOMIC DNA]</scope>
    <source>
        <tissue evidence="2">Whole aphids</tissue>
    </source>
</reference>
<keyword evidence="3" id="KW-1185">Reference proteome</keyword>
<protein>
    <submittedName>
        <fullName evidence="2">Uncharacterized protein</fullName>
    </submittedName>
</protein>
<name>A0A6G0U7H4_APHGL</name>
<keyword evidence="1" id="KW-1133">Transmembrane helix</keyword>
<dbReference type="Proteomes" id="UP000475862">
    <property type="component" value="Unassembled WGS sequence"/>
</dbReference>